<dbReference type="GeneID" id="63708319"/>
<dbReference type="GO" id="GO:0005737">
    <property type="term" value="C:cytoplasm"/>
    <property type="evidence" value="ECO:0007669"/>
    <property type="project" value="TreeGrafter"/>
</dbReference>
<proteinExistence type="predicted"/>
<dbReference type="InterPro" id="IPR005645">
    <property type="entry name" value="FSH-like_dom"/>
</dbReference>
<dbReference type="OMA" id="DYACGLE"/>
<evidence type="ECO:0000313" key="5">
    <source>
        <dbReference type="Proteomes" id="UP000070168"/>
    </source>
</evidence>
<evidence type="ECO:0000313" key="4">
    <source>
        <dbReference type="EMBL" id="KXG46450.1"/>
    </source>
</evidence>
<dbReference type="GO" id="GO:0019748">
    <property type="term" value="P:secondary metabolic process"/>
    <property type="evidence" value="ECO:0007669"/>
    <property type="project" value="TreeGrafter"/>
</dbReference>
<dbReference type="InterPro" id="IPR029058">
    <property type="entry name" value="AB_hydrolase_fold"/>
</dbReference>
<dbReference type="EMBL" id="LHQR01000069">
    <property type="protein sequence ID" value="KXG46450.1"/>
    <property type="molecule type" value="Genomic_DNA"/>
</dbReference>
<comment type="caution">
    <text evidence="4">The sequence shown here is derived from an EMBL/GenBank/DDBJ whole genome shotgun (WGS) entry which is preliminary data.</text>
</comment>
<dbReference type="GO" id="GO:0072330">
    <property type="term" value="P:monocarboxylic acid biosynthetic process"/>
    <property type="evidence" value="ECO:0007669"/>
    <property type="project" value="UniProtKB-ARBA"/>
</dbReference>
<accession>A0A135LC41</accession>
<dbReference type="RefSeq" id="XP_040644986.1">
    <property type="nucleotide sequence ID" value="XM_040793019.1"/>
</dbReference>
<dbReference type="InterPro" id="IPR050593">
    <property type="entry name" value="LovG"/>
</dbReference>
<dbReference type="GO" id="GO:0005634">
    <property type="term" value="C:nucleus"/>
    <property type="evidence" value="ECO:0007669"/>
    <property type="project" value="TreeGrafter"/>
</dbReference>
<feature type="transmembrane region" description="Helical" evidence="2">
    <location>
        <begin position="117"/>
        <end position="137"/>
    </location>
</feature>
<dbReference type="Gene3D" id="3.40.50.1820">
    <property type="entry name" value="alpha/beta hydrolase"/>
    <property type="match status" value="1"/>
</dbReference>
<dbReference type="AlphaFoldDB" id="A0A135LC41"/>
<keyword evidence="2" id="KW-1133">Transmembrane helix</keyword>
<dbReference type="PANTHER" id="PTHR48070">
    <property type="entry name" value="ESTERASE OVCA2"/>
    <property type="match status" value="1"/>
</dbReference>
<dbReference type="GO" id="GO:0017000">
    <property type="term" value="P:antibiotic biosynthetic process"/>
    <property type="evidence" value="ECO:0007669"/>
    <property type="project" value="UniProtKB-ARBA"/>
</dbReference>
<keyword evidence="1 4" id="KW-0378">Hydrolase</keyword>
<dbReference type="Pfam" id="PF03959">
    <property type="entry name" value="FSH1"/>
    <property type="match status" value="1"/>
</dbReference>
<feature type="domain" description="Serine hydrolase" evidence="3">
    <location>
        <begin position="11"/>
        <end position="236"/>
    </location>
</feature>
<keyword evidence="5" id="KW-1185">Reference proteome</keyword>
<evidence type="ECO:0000256" key="2">
    <source>
        <dbReference type="SAM" id="Phobius"/>
    </source>
</evidence>
<dbReference type="STRING" id="5078.A0A135LC41"/>
<dbReference type="OrthoDB" id="2094269at2759"/>
<organism evidence="4 5">
    <name type="scientific">Penicillium patulum</name>
    <name type="common">Penicillium griseofulvum</name>
    <dbReference type="NCBI Taxonomy" id="5078"/>
    <lineage>
        <taxon>Eukaryota</taxon>
        <taxon>Fungi</taxon>
        <taxon>Dikarya</taxon>
        <taxon>Ascomycota</taxon>
        <taxon>Pezizomycotina</taxon>
        <taxon>Eurotiomycetes</taxon>
        <taxon>Eurotiomycetidae</taxon>
        <taxon>Eurotiales</taxon>
        <taxon>Aspergillaceae</taxon>
        <taxon>Penicillium</taxon>
    </lineage>
</organism>
<dbReference type="SUPFAM" id="SSF53474">
    <property type="entry name" value="alpha/beta-Hydrolases"/>
    <property type="match status" value="1"/>
</dbReference>
<keyword evidence="2" id="KW-0472">Membrane</keyword>
<protein>
    <submittedName>
        <fullName evidence="4">Serine hydrolase FSH</fullName>
    </submittedName>
</protein>
<gene>
    <name evidence="4" type="ORF">PGRI_053060</name>
</gene>
<evidence type="ECO:0000256" key="1">
    <source>
        <dbReference type="ARBA" id="ARBA00022801"/>
    </source>
</evidence>
<dbReference type="Proteomes" id="UP000070168">
    <property type="component" value="Unassembled WGS sequence"/>
</dbReference>
<sequence length="262" mass="29677">MAVDDQYQSTMPSRPKILMLHDNGQSGQMLQCKTEYLIPQVRDTVLQAMPQDPNLGSAEMVEFHYPSSKRPARMDQSPEESNHLWSWAHGDSTDCTWHGLEQSVDDIFRYLDENGPFIGIMGFSMGAATAAIVASLLEKRHSVGNFQFNLTFLSSQTDHPPLKFVIAVCGFTLSNPRYRDLYSPKIETPILLAIASIDIMVAECESLKLRDSSTNTALYFFEGAHYVPRDNVFLQSVTQFIEDVLSIEAETREEDWENYGDY</sequence>
<name>A0A135LC41_PENPA</name>
<keyword evidence="2" id="KW-0812">Transmembrane</keyword>
<reference evidence="4 5" key="1">
    <citation type="journal article" date="2016" name="BMC Genomics">
        <title>Genome sequencing and secondary metabolism of the postharvest pathogen Penicillium griseofulvum.</title>
        <authorList>
            <person name="Banani H."/>
            <person name="Marcet-Houben M."/>
            <person name="Ballester A.R."/>
            <person name="Abbruscato P."/>
            <person name="Gonzalez-Candelas L."/>
            <person name="Gabaldon T."/>
            <person name="Spadaro D."/>
        </authorList>
    </citation>
    <scope>NUCLEOTIDE SEQUENCE [LARGE SCALE GENOMIC DNA]</scope>
    <source>
        <strain evidence="4 5">PG3</strain>
    </source>
</reference>
<dbReference type="PANTHER" id="PTHR48070:SF6">
    <property type="entry name" value="ESTERASE OVCA2"/>
    <property type="match status" value="1"/>
</dbReference>
<evidence type="ECO:0000259" key="3">
    <source>
        <dbReference type="Pfam" id="PF03959"/>
    </source>
</evidence>
<dbReference type="GO" id="GO:0016787">
    <property type="term" value="F:hydrolase activity"/>
    <property type="evidence" value="ECO:0007669"/>
    <property type="project" value="UniProtKB-KW"/>
</dbReference>